<gene>
    <name evidence="4" type="ORF">I9054_009700</name>
</gene>
<dbReference type="PROSITE" id="PS50231">
    <property type="entry name" value="RICIN_B_LECTIN"/>
    <property type="match status" value="1"/>
</dbReference>
<protein>
    <submittedName>
        <fullName evidence="4">M66 family metalloprotease</fullName>
    </submittedName>
</protein>
<accession>A0A8I1AGZ9</accession>
<dbReference type="AlphaFoldDB" id="A0A8I1AGZ9"/>
<dbReference type="InterPro" id="IPR019503">
    <property type="entry name" value="Peptidase_M66_dom"/>
</dbReference>
<reference evidence="4" key="1">
    <citation type="submission" date="2022-02" db="EMBL/GenBank/DDBJ databases">
        <title>Characterization of Tn125 harboring carbapenem-resistant Acinetobacter bereziniae clinical isolates.</title>
        <authorList>
            <person name="Wong N.-K."/>
            <person name="Pan Q."/>
        </authorList>
    </citation>
    <scope>NUCLEOTIDE SEQUENCE</scope>
    <source>
        <strain evidence="4">GD03393</strain>
    </source>
</reference>
<keyword evidence="3" id="KW-0732">Signal</keyword>
<feature type="compositionally biased region" description="Low complexity" evidence="2">
    <location>
        <begin position="129"/>
        <end position="138"/>
    </location>
</feature>
<dbReference type="PANTHER" id="PTHR39540">
    <property type="match status" value="1"/>
</dbReference>
<dbReference type="GO" id="GO:0004222">
    <property type="term" value="F:metalloendopeptidase activity"/>
    <property type="evidence" value="ECO:0007669"/>
    <property type="project" value="UniProtKB-UniRule"/>
</dbReference>
<feature type="region of interest" description="Disordered" evidence="2">
    <location>
        <begin position="24"/>
        <end position="164"/>
    </location>
</feature>
<feature type="binding site" evidence="1">
    <location>
        <position position="488"/>
    </location>
    <ligand>
        <name>Zn(2+)</name>
        <dbReference type="ChEBI" id="CHEBI:29105"/>
        <note>catalytic</note>
    </ligand>
</feature>
<evidence type="ECO:0000313" key="4">
    <source>
        <dbReference type="EMBL" id="UUN99692.1"/>
    </source>
</evidence>
<comment type="cofactor">
    <cofactor evidence="1">
        <name>Zn(2+)</name>
        <dbReference type="ChEBI" id="CHEBI:29105"/>
    </cofactor>
    <text evidence="1">Binds 1 zinc ion per subunit.</text>
</comment>
<proteinExistence type="predicted"/>
<feature type="active site" evidence="1">
    <location>
        <position position="479"/>
    </location>
</feature>
<keyword evidence="1" id="KW-0862">Zinc</keyword>
<organism evidence="4 5">
    <name type="scientific">Acinetobacter bereziniae</name>
    <name type="common">Acinetobacter genomosp. 10</name>
    <dbReference type="NCBI Taxonomy" id="106648"/>
    <lineage>
        <taxon>Bacteria</taxon>
        <taxon>Pseudomonadati</taxon>
        <taxon>Pseudomonadota</taxon>
        <taxon>Gammaproteobacteria</taxon>
        <taxon>Moraxellales</taxon>
        <taxon>Moraxellaceae</taxon>
        <taxon>Acinetobacter</taxon>
    </lineage>
</organism>
<feature type="binding site" evidence="1">
    <location>
        <position position="482"/>
    </location>
    <ligand>
        <name>Zn(2+)</name>
        <dbReference type="ChEBI" id="CHEBI:29105"/>
        <note>catalytic</note>
    </ligand>
</feature>
<dbReference type="Pfam" id="PF10462">
    <property type="entry name" value="Peptidase_M66"/>
    <property type="match status" value="1"/>
</dbReference>
<dbReference type="PROSITE" id="PS51694">
    <property type="entry name" value="PEPTIDASE_M66"/>
    <property type="match status" value="1"/>
</dbReference>
<dbReference type="Proteomes" id="UP000644140">
    <property type="component" value="Chromosome"/>
</dbReference>
<dbReference type="SUPFAM" id="SSF50370">
    <property type="entry name" value="Ricin B-like lectins"/>
    <property type="match status" value="1"/>
</dbReference>
<feature type="compositionally biased region" description="Polar residues" evidence="2">
    <location>
        <begin position="27"/>
        <end position="42"/>
    </location>
</feature>
<feature type="compositionally biased region" description="Low complexity" evidence="2">
    <location>
        <begin position="145"/>
        <end position="157"/>
    </location>
</feature>
<dbReference type="PANTHER" id="PTHR39540:SF1">
    <property type="entry name" value="DICTOMALLEIN-1-RELATED"/>
    <property type="match status" value="1"/>
</dbReference>
<evidence type="ECO:0000256" key="2">
    <source>
        <dbReference type="SAM" id="MobiDB-lite"/>
    </source>
</evidence>
<keyword evidence="1" id="KW-0378">Hydrolase</keyword>
<evidence type="ECO:0000256" key="1">
    <source>
        <dbReference type="PROSITE-ProRule" id="PRU01031"/>
    </source>
</evidence>
<evidence type="ECO:0000256" key="3">
    <source>
        <dbReference type="SAM" id="SignalP"/>
    </source>
</evidence>
<feature type="compositionally biased region" description="Low complexity" evidence="2">
    <location>
        <begin position="97"/>
        <end position="122"/>
    </location>
</feature>
<dbReference type="Pfam" id="PF12561">
    <property type="entry name" value="TagA"/>
    <property type="match status" value="1"/>
</dbReference>
<evidence type="ECO:0000313" key="5">
    <source>
        <dbReference type="Proteomes" id="UP000644140"/>
    </source>
</evidence>
<keyword evidence="1 4" id="KW-0482">Metalloprotease</keyword>
<dbReference type="InterPro" id="IPR035992">
    <property type="entry name" value="Ricin_B-like_lectins"/>
</dbReference>
<dbReference type="GO" id="GO:0046872">
    <property type="term" value="F:metal ion binding"/>
    <property type="evidence" value="ECO:0007669"/>
    <property type="project" value="UniProtKB-UniRule"/>
</dbReference>
<feature type="binding site" evidence="1">
    <location>
        <position position="478"/>
    </location>
    <ligand>
        <name>Zn(2+)</name>
        <dbReference type="ChEBI" id="CHEBI:29105"/>
        <note>catalytic</note>
    </ligand>
</feature>
<keyword evidence="1" id="KW-0645">Protease</keyword>
<dbReference type="RefSeq" id="WP_198114467.1">
    <property type="nucleotide sequence ID" value="NZ_CP066121.1"/>
</dbReference>
<dbReference type="Gene3D" id="2.80.10.50">
    <property type="match status" value="1"/>
</dbReference>
<dbReference type="InterPro" id="IPR051256">
    <property type="entry name" value="Dictomallein"/>
</dbReference>
<dbReference type="InterPro" id="IPR000772">
    <property type="entry name" value="Ricin_B_lectin"/>
</dbReference>
<dbReference type="InterPro" id="IPR022218">
    <property type="entry name" value="TagA_dom"/>
</dbReference>
<name>A0A8I1AGZ9_ACIBZ</name>
<dbReference type="GO" id="GO:0006508">
    <property type="term" value="P:proteolysis"/>
    <property type="evidence" value="ECO:0007669"/>
    <property type="project" value="UniProtKB-UniRule"/>
</dbReference>
<feature type="chain" id="PRO_5043814936" evidence="3">
    <location>
        <begin position="22"/>
        <end position="1012"/>
    </location>
</feature>
<dbReference type="Pfam" id="PF00652">
    <property type="entry name" value="Ricin_B_lectin"/>
    <property type="match status" value="1"/>
</dbReference>
<keyword evidence="1" id="KW-0479">Metal-binding</keyword>
<feature type="compositionally biased region" description="Low complexity" evidence="2">
    <location>
        <begin position="73"/>
        <end position="90"/>
    </location>
</feature>
<dbReference type="PROSITE" id="PS51257">
    <property type="entry name" value="PROKAR_LIPOPROTEIN"/>
    <property type="match status" value="1"/>
</dbReference>
<sequence>MHLRFKYLTICTLSAMLIACGGGGESHSVNDQPSNLPQNPGDGTNELPGDGTPEIPDNGSGGSNNGSTETPPNSGSDGSNNGSIETPPENGSGGSNNGSTETPPNSGSDGSNNGSTETPPENGSGGSNNGSTGTPPENGSGGSNNGSEGNTGTTPPTVDKYPEPVKNKISNKILGFYDFNGQGENRLLRNDLTGNFAAMVQFVQSHAVNPKNNEQDKMPRLTTEKDALLLVTPLVAMGELNQLQAEIYQGNQLIRTVNLKEPSRLAASDQYNQDDRARVMYSKQAWSLALKWNEVRPGLSIRVIDPVNNRSGTLGGSDIDFAAPGELVVQSIRLGLLTDAPKSNGHYMLLEPEKAGTDYLQTIPAAKMIVSKYEEMKLNRVMVASGVIYDSASATNGGVYDGDMRENTAKSTFSVGINLANWGVTSSSMQSQEQPQLTQSVVIHHARGKYANGESNHGLSGGNGILTLIDSIGNEFSHEIGHHYGLGHYPGSVETSGSPTNYFWSAHHADSGWGYIAFRNKMRGNLNWGSTNLGDGSNGVPNFQNLYAYGWDAMSGGASASLISKYTHYTGYSTWLKIQPAFDKYIWDANSITGYKKWNANTREMVDAQPKTPNSGNVWYNSADGNFLKPRLFSVPVYTILGGYDPVNQVGIVYPAARGNWGNVFNLPQVNTSSTAASCWLNVQYASKVEHIALAPQRVNAGSNANKFHVNLAQSDAPQNVDLYCQKTGQQAVKLSSISIPVAIEAMTPFVTIGKEAEYSALRKIEMPQLEQALLNNQGKAVVKLDANSRLLFDSYRLFKTELSPNAQLEMVRYTQQQIKLYRLNRWINAYRVDLESGNAKAIEAFNRFVAKLELNNDFNLNEVSSLKNGTNCLKVETLSDGKLNAYISGKSACTGDDSEQWIYDAMGKIHSKKYMDQCLASQAGVINLASCNNESSAQAWMINSTLQRIEQGSKCFDLEYGYLNNNRARLISYNCGTGGNQKWTSLRSNNSLILAATSSANLPLIKQLLIH</sequence>
<feature type="signal peptide" evidence="3">
    <location>
        <begin position="1"/>
        <end position="21"/>
    </location>
</feature>
<dbReference type="EMBL" id="CP092085">
    <property type="protein sequence ID" value="UUN99692.1"/>
    <property type="molecule type" value="Genomic_DNA"/>
</dbReference>